<dbReference type="AlphaFoldDB" id="A0A8T2N892"/>
<feature type="transmembrane region" description="Helical" evidence="2">
    <location>
        <begin position="253"/>
        <end position="276"/>
    </location>
</feature>
<feature type="region of interest" description="Disordered" evidence="1">
    <location>
        <begin position="350"/>
        <end position="369"/>
    </location>
</feature>
<keyword evidence="3" id="KW-0732">Signal</keyword>
<dbReference type="PANTHER" id="PTHR46484:SF7">
    <property type="entry name" value="MYELIN-ASSOCIATED GLYCOPROTEIN-LIKE-RELATED"/>
    <property type="match status" value="1"/>
</dbReference>
<dbReference type="InterPro" id="IPR056386">
    <property type="entry name" value="Ig_CD22"/>
</dbReference>
<gene>
    <name evidence="5" type="ORF">JZ751_006338</name>
</gene>
<accession>A0A8T2N892</accession>
<keyword evidence="6" id="KW-1185">Reference proteome</keyword>
<evidence type="ECO:0000313" key="6">
    <source>
        <dbReference type="Proteomes" id="UP000824540"/>
    </source>
</evidence>
<dbReference type="InterPro" id="IPR007110">
    <property type="entry name" value="Ig-like_dom"/>
</dbReference>
<dbReference type="EMBL" id="JAFBMS010000135">
    <property type="protein sequence ID" value="KAG9334861.1"/>
    <property type="molecule type" value="Genomic_DNA"/>
</dbReference>
<feature type="signal peptide" evidence="3">
    <location>
        <begin position="1"/>
        <end position="23"/>
    </location>
</feature>
<dbReference type="Proteomes" id="UP000824540">
    <property type="component" value="Unassembled WGS sequence"/>
</dbReference>
<dbReference type="OrthoDB" id="10039395at2759"/>
<keyword evidence="2" id="KW-0472">Membrane</keyword>
<evidence type="ECO:0000256" key="2">
    <source>
        <dbReference type="SAM" id="Phobius"/>
    </source>
</evidence>
<dbReference type="InterPro" id="IPR013783">
    <property type="entry name" value="Ig-like_fold"/>
</dbReference>
<reference evidence="5" key="1">
    <citation type="thesis" date="2021" institute="BYU ScholarsArchive" country="Provo, UT, USA">
        <title>Applications of and Algorithms for Genome Assembly and Genomic Analyses with an Emphasis on Marine Teleosts.</title>
        <authorList>
            <person name="Pickett B.D."/>
        </authorList>
    </citation>
    <scope>NUCLEOTIDE SEQUENCE</scope>
    <source>
        <strain evidence="5">HI-2016</strain>
    </source>
</reference>
<protein>
    <recommendedName>
        <fullName evidence="4">Ig-like domain-containing protein</fullName>
    </recommendedName>
</protein>
<proteinExistence type="predicted"/>
<comment type="caution">
    <text evidence="5">The sequence shown here is derived from an EMBL/GenBank/DDBJ whole genome shotgun (WGS) entry which is preliminary data.</text>
</comment>
<dbReference type="SUPFAM" id="SSF48726">
    <property type="entry name" value="Immunoglobulin"/>
    <property type="match status" value="2"/>
</dbReference>
<feature type="domain" description="Ig-like" evidence="4">
    <location>
        <begin position="155"/>
        <end position="246"/>
    </location>
</feature>
<feature type="chain" id="PRO_5035845403" description="Ig-like domain-containing protein" evidence="3">
    <location>
        <begin position="24"/>
        <end position="388"/>
    </location>
</feature>
<dbReference type="Pfam" id="PF24518">
    <property type="entry name" value="Ig_CD22"/>
    <property type="match status" value="1"/>
</dbReference>
<organism evidence="5 6">
    <name type="scientific">Albula glossodonta</name>
    <name type="common">roundjaw bonefish</name>
    <dbReference type="NCBI Taxonomy" id="121402"/>
    <lineage>
        <taxon>Eukaryota</taxon>
        <taxon>Metazoa</taxon>
        <taxon>Chordata</taxon>
        <taxon>Craniata</taxon>
        <taxon>Vertebrata</taxon>
        <taxon>Euteleostomi</taxon>
        <taxon>Actinopterygii</taxon>
        <taxon>Neopterygii</taxon>
        <taxon>Teleostei</taxon>
        <taxon>Albuliformes</taxon>
        <taxon>Albulidae</taxon>
        <taxon>Albula</taxon>
    </lineage>
</organism>
<keyword evidence="2" id="KW-0812">Transmembrane</keyword>
<evidence type="ECO:0000313" key="5">
    <source>
        <dbReference type="EMBL" id="KAG9334861.1"/>
    </source>
</evidence>
<evidence type="ECO:0000256" key="1">
    <source>
        <dbReference type="SAM" id="MobiDB-lite"/>
    </source>
</evidence>
<dbReference type="Gene3D" id="2.60.40.10">
    <property type="entry name" value="Immunoglobulins"/>
    <property type="match status" value="2"/>
</dbReference>
<sequence length="388" mass="44131">MNSSGRLWLFCLYLQALCAPAACEEWTAHVVSEIKALTGSCVVIPCTFTYPGIQRADSQLRGMWFREKYQTKVADKKNEKIFVYNEDQSMIEESFRDRTKLVGSLGKKNCSLEIDDIKDHDTDKYCYRTEIPEHDKYSYNHACVTVNTYKEVPEPKVTHQGDPVEGSPHIFMCTIYHTCPSNIPKLTWSGRTEQEPIIQHKDIGQGKWEIMSILTFIPKEEDDHTDLTCTVEYHGKGPVTKSVRLYVKRKESILYIVIPVVAAVGTAVIFGGLCLVMMKKYKRRISDLQSRGDNGIWSRLSRMTRRNRPAGHRDELSPSDSRAFWSRFSRRPQGNPSNLGVGYRANNETANISKPRCPSPDRNIKSSYPSKCGSNAGNYADDNVYGNM</sequence>
<evidence type="ECO:0000256" key="3">
    <source>
        <dbReference type="SAM" id="SignalP"/>
    </source>
</evidence>
<dbReference type="InterPro" id="IPR036179">
    <property type="entry name" value="Ig-like_dom_sf"/>
</dbReference>
<name>A0A8T2N892_9TELE</name>
<keyword evidence="2" id="KW-1133">Transmembrane helix</keyword>
<dbReference type="PANTHER" id="PTHR46484">
    <property type="entry name" value="SI:CH211-171H4.5-RELATED"/>
    <property type="match status" value="1"/>
</dbReference>
<dbReference type="PROSITE" id="PS50835">
    <property type="entry name" value="IG_LIKE"/>
    <property type="match status" value="1"/>
</dbReference>
<evidence type="ECO:0000259" key="4">
    <source>
        <dbReference type="PROSITE" id="PS50835"/>
    </source>
</evidence>